<proteinExistence type="predicted"/>
<feature type="transmembrane region" description="Helical" evidence="3">
    <location>
        <begin position="31"/>
        <end position="50"/>
    </location>
</feature>
<accession>A0A1Q9ERY5</accession>
<keyword evidence="1" id="KW-0175">Coiled coil</keyword>
<feature type="region of interest" description="Disordered" evidence="2">
    <location>
        <begin position="272"/>
        <end position="297"/>
    </location>
</feature>
<dbReference type="CDD" id="cd01650">
    <property type="entry name" value="RT_nLTR_like"/>
    <property type="match status" value="1"/>
</dbReference>
<feature type="transmembrane region" description="Helical" evidence="3">
    <location>
        <begin position="95"/>
        <end position="119"/>
    </location>
</feature>
<feature type="coiled-coil region" evidence="1">
    <location>
        <begin position="307"/>
        <end position="378"/>
    </location>
</feature>
<feature type="region of interest" description="Disordered" evidence="2">
    <location>
        <begin position="1912"/>
        <end position="1942"/>
    </location>
</feature>
<dbReference type="SUPFAM" id="SSF56219">
    <property type="entry name" value="DNase I-like"/>
    <property type="match status" value="1"/>
</dbReference>
<evidence type="ECO:0000313" key="6">
    <source>
        <dbReference type="Proteomes" id="UP000186817"/>
    </source>
</evidence>
<dbReference type="InterPro" id="IPR000477">
    <property type="entry name" value="RT_dom"/>
</dbReference>
<sequence>MAHGQAEDLSRTRIWNNPLQMGNPLTASVQHLYIVVLDVGTALFLAASFIRLWRKYGGVRVAHRLRQTLERWATLLVGPNDSEVAQKLHLALCQLLVSLSKILGAVFFLRLLAIQWYQFRHEAYDLQSLDIPYMIGYPVSLLCVVCQRAVRPCTLDAIYASNQLLLLLPLWLAPPADIKYVAAITLLPRFLAGLSAKRVALPLFGHCLHALLALKRLNGTEPFQIELDAVSTLLLGFCDSVVELDEPGLSVCCGGMLQLGLPASVPVPVEEDEADLSPAARKRSGVDKAGPNKAKRGGGAANIALTYEDMKDLLAQQSASILQANREHAQSLLDALERKHGDRLDRLDAGVSKVTSGLEGLEAKVAALERDLRAGSRLGSEDSAPDKRRYTLVFGGWEQDTKKGRILQELQQALAGLELEDHLSDRPFTTGPRKSVALLNFPLRAGESDEDRRSRMHELVLTISQSKVLTSAGKKLWCSYSKTKQQRDISGHCSWVKRSLAQIDERVIRELDVEYATGSVWLGDSLVASATRACNDGAKSDFTITGRGSPPAWVDLERLARESRLSVSELRQAFEAALLAGKTATGQAEAATGSPGASFVRDSRVEDEGCVNFDVFGWNLGGCKFDCISEVMAMTAKRKPRMSDVWLVQELPRRRQGWTTDTIEKFTVVSHRAKDQWRGAGILFDGRCWALLKRIPRQRGVWVQLKCLATGQQMWFGTFHFTPGCSHAVYSQEVQDFFAKTPRDGLPVVVQGDANSRMGWTTRGASVEAFGGDSKGSFLLGVLQEAGLDPCSPVPAQRNTPTSRPRQEGRAGNQIDLFAQRRTRHHEIRIHRDSYSYVGTDHDLLQGSFALRGRGRWAQHATAPRVWIGGPTEITKIDQGALEQLAKTCTRVRAGVRYRDTAEVKVLFRRAKQSKTSQSWKQALAARRAARRQWEAERLQRASQGDWQAYRAYSKQANPGWDHNFADAQRKDPHEVVHEHLKGIFQGPGLPPVSPLRGDCRAFDVEELSLAVGQLKLGKSVGLDLTSTELLRALVDIEGGRVHLLEYLNGVFVKQEVPRAWNKPLLILLPKVSAPLGPKDLRPIALGSSTSKLYARMVINRIQGMLDHTSPAQCAGRGRQATDVLFTVNRMFQLDQEWKQGLCAIKIDISKAFDSVNRAQMMVKIQERIGDTFELRALRALLTNTEATLQSAWGCSTFDMGSGIKQGAIESPVLFSFLMDVALSEASTRHDWGSRPKLFGGLEEEELLYMDDGILWGRDCEGVGRRLEEFSEVLRGYGLHLNLGKCRLYCSPFHLGARMIKVKGQTLRSENHLEVMGVKLAVGQPITLTLQPLLARARAKFWSISHLLRAKSSVKARTKLMDRVITNTGLWCISAFPPEPLGLQMVNCFQFILMGWLLKLGKRHQETWLDFRRRVVRSSRVALVNSQVDRWSTQWLRKWWGYAGHRVRALLRPSPPISSLVDSFRSLPWWNAEKRKPDGLRHPARFYARLMATEAKMDRACGGDDIPESLLEDARAWALYTEEGMLLEYLEGVCDFNVIRQWNEVLEQWLWDAKDEIQQLVEDFTLIVSNVVDRLEVELDLGAGEPISQSREGQTAECDESEEVDVDITSLMAVQLWLLWLGITDDQNASPPGKLLPGFVEEVVTQSFLSYGAQDRLTLALGFTRLVQSLMTAIGRLMEQASCMDNTPRANAEQADDEEVEVEAESDETLMMQTSMDYEVTSFMQASDNEWYRLLQQLRASLEQQSKSALRENIMWLRRLIHYKCVDSTRGHLLGLLGGRAGELVALLAAAETAAGEVEAPRSMHYTKWCIEWWDKLSPHLQQARGSLAAMGRPPLNCDLPPVFRATGLPDSADEEDADTAEFKSPTDEEGMPGNTSGPVSGLPRGPPPAVPVSELPTDLVVRSLLSSAARANRDTGAGAHLRQPGPIVVESQPPQPSSPTSFELTAAAEAAEEREALARVQAEEEQIEDAFYERQIASFQATRAQEWDDWALFDAMQNPPKKRTRILQVTVQGGASSSTVQVPLSSDRAEIRLQVELGYASGDADTTQTTIPAAVEGGMPMGSAGSHWNAIEALGPEQLHNVYEQWARGDLSSETVSREYGPVVLEDLRLTEDSRQFSTTLLPEDTGISHGLAGSDFLEFVCQEDRTAVQTSLKQAGQGPTLNARMLDSLGGGSIRVELLHAPPGSLNDTRVETRAVGITGGTTVVKQAVQGQRAGVKKRRIEFAYDELVLAGLSQFCDTIQPEGRMNEGAQFWNDVYHSFSSLEKFPPSPCISSLSFDQFLAAKSFDFFKHVKDSFASGDPTDAKLVNVRLNALLRAGHELLPHVHLAAWHYILSRAASECNQSTLTNILISVTAFPAAMYLGMKLAEYGLLRLPLKEQKDMVGRVNKALVKTGIIFGISVDYASLARCINLVRAIDRAPNVSDESEEIHKLRPGQDLVYSIKSMQASKDEEIVQAPPSAEDTFLTAKEDVLPAYRFLANFTEALHSQLAPLQLHWRLQSFSNFIENFPDNIANGAGGAEAMYSHDGDGNLVKSESSKHAALYAPGRVLEVIYTREQWIREIKVFLHSIHHLFSNEVLSIDQITPRWFIRTMRSSRNLTTLIAEVFCNFRRLNPAAHDPGPDTPQRVDSLWESLSTVWPLPFGILGSDEKREPIKARLLMVPKRIEQACIDSHALGQSEKRLAQKTIGTPPTPQAVLAMRGRWSSSCVGGNYQGIPPGYTALLNPHESVKIPRNADFHRHRPLNLGVFVAIDWPDFNAFHSIPTMVATFYVLLATANAGATHFEDWGWSLIITIFTTMTSVFMPNTAKASWIQHRLASGLRATGEMNGLEQVGYIRTGVRLVLQALQYVIIILPTVARTAKGCTYWRGKFISCNEIMLVKLLAPGTGKSTHSNVKDCFDENNMEDGSLRMVVNTDRYFGSTPLGPTEYWVLGGCLLVSSALCVCPVVASLLVFCDTLGRQHCLVGIREVPDADALAPLWSESSETSPRTPDATLVFDATDFDILDVSEGFQSLCESHIGHSMSFEGLSVFDLSRGTGPASFSRQLQSAVNAFSEAQASPRQLWNLDLLGVLRVHAKVKFQGSILALRRPVIPL</sequence>
<organism evidence="5 6">
    <name type="scientific">Symbiodinium microadriaticum</name>
    <name type="common">Dinoflagellate</name>
    <name type="synonym">Zooxanthella microadriatica</name>
    <dbReference type="NCBI Taxonomy" id="2951"/>
    <lineage>
        <taxon>Eukaryota</taxon>
        <taxon>Sar</taxon>
        <taxon>Alveolata</taxon>
        <taxon>Dinophyceae</taxon>
        <taxon>Suessiales</taxon>
        <taxon>Symbiodiniaceae</taxon>
        <taxon>Symbiodinium</taxon>
    </lineage>
</organism>
<keyword evidence="3" id="KW-0472">Membrane</keyword>
<dbReference type="PROSITE" id="PS50878">
    <property type="entry name" value="RT_POL"/>
    <property type="match status" value="1"/>
</dbReference>
<dbReference type="OrthoDB" id="407509at2759"/>
<evidence type="ECO:0000259" key="4">
    <source>
        <dbReference type="PROSITE" id="PS50878"/>
    </source>
</evidence>
<keyword evidence="3" id="KW-1133">Transmembrane helix</keyword>
<dbReference type="InterPro" id="IPR043502">
    <property type="entry name" value="DNA/RNA_pol_sf"/>
</dbReference>
<evidence type="ECO:0000313" key="5">
    <source>
        <dbReference type="EMBL" id="OLQ10138.1"/>
    </source>
</evidence>
<dbReference type="PANTHER" id="PTHR19446">
    <property type="entry name" value="REVERSE TRANSCRIPTASES"/>
    <property type="match status" value="1"/>
</dbReference>
<dbReference type="EMBL" id="LSRX01000083">
    <property type="protein sequence ID" value="OLQ10138.1"/>
    <property type="molecule type" value="Genomic_DNA"/>
</dbReference>
<dbReference type="Gene3D" id="3.60.10.10">
    <property type="entry name" value="Endonuclease/exonuclease/phosphatase"/>
    <property type="match status" value="1"/>
</dbReference>
<keyword evidence="6" id="KW-1185">Reference proteome</keyword>
<dbReference type="Gene3D" id="3.30.70.270">
    <property type="match status" value="1"/>
</dbReference>
<evidence type="ECO:0000256" key="1">
    <source>
        <dbReference type="SAM" id="Coils"/>
    </source>
</evidence>
<keyword evidence="3" id="KW-0812">Transmembrane</keyword>
<feature type="region of interest" description="Disordered" evidence="2">
    <location>
        <begin position="790"/>
        <end position="812"/>
    </location>
</feature>
<dbReference type="SUPFAM" id="SSF56672">
    <property type="entry name" value="DNA/RNA polymerases"/>
    <property type="match status" value="1"/>
</dbReference>
<feature type="region of interest" description="Disordered" evidence="2">
    <location>
        <begin position="1844"/>
        <end position="1890"/>
    </location>
</feature>
<reference evidence="5 6" key="1">
    <citation type="submission" date="2016-02" db="EMBL/GenBank/DDBJ databases">
        <title>Genome analysis of coral dinoflagellate symbionts highlights evolutionary adaptations to a symbiotic lifestyle.</title>
        <authorList>
            <person name="Aranda M."/>
            <person name="Li Y."/>
            <person name="Liew Y.J."/>
            <person name="Baumgarten S."/>
            <person name="Simakov O."/>
            <person name="Wilson M."/>
            <person name="Piel J."/>
            <person name="Ashoor H."/>
            <person name="Bougouffa S."/>
            <person name="Bajic V.B."/>
            <person name="Ryu T."/>
            <person name="Ravasi T."/>
            <person name="Bayer T."/>
            <person name="Micklem G."/>
            <person name="Kim H."/>
            <person name="Bhak J."/>
            <person name="Lajeunesse T.C."/>
            <person name="Voolstra C.R."/>
        </authorList>
    </citation>
    <scope>NUCLEOTIDE SEQUENCE [LARGE SCALE GENOMIC DNA]</scope>
    <source>
        <strain evidence="5 6">CCMP2467</strain>
    </source>
</reference>
<name>A0A1Q9ERY5_SYMMI</name>
<evidence type="ECO:0000256" key="3">
    <source>
        <dbReference type="SAM" id="Phobius"/>
    </source>
</evidence>
<gene>
    <name evidence="5" type="ORF">AK812_SmicGene6197</name>
</gene>
<dbReference type="Pfam" id="PF00078">
    <property type="entry name" value="RVT_1"/>
    <property type="match status" value="1"/>
</dbReference>
<dbReference type="InterPro" id="IPR043128">
    <property type="entry name" value="Rev_trsase/Diguanyl_cyclase"/>
</dbReference>
<protein>
    <submittedName>
        <fullName evidence="5">Putative 149 kDa protein</fullName>
    </submittedName>
</protein>
<dbReference type="Proteomes" id="UP000186817">
    <property type="component" value="Unassembled WGS sequence"/>
</dbReference>
<evidence type="ECO:0000256" key="2">
    <source>
        <dbReference type="SAM" id="MobiDB-lite"/>
    </source>
</evidence>
<dbReference type="InterPro" id="IPR036691">
    <property type="entry name" value="Endo/exonu/phosph_ase_sf"/>
</dbReference>
<comment type="caution">
    <text evidence="5">The sequence shown here is derived from an EMBL/GenBank/DDBJ whole genome shotgun (WGS) entry which is preliminary data.</text>
</comment>
<feature type="domain" description="Reverse transcriptase" evidence="4">
    <location>
        <begin position="1050"/>
        <end position="1320"/>
    </location>
</feature>